<dbReference type="InterPro" id="IPR023917">
    <property type="entry name" value="Bifunctiontional_GlmU_bac-type"/>
</dbReference>
<protein>
    <submittedName>
        <fullName evidence="2">Glucose-1-phosphate thymidylyltransferase</fullName>
    </submittedName>
</protein>
<dbReference type="AlphaFoldDB" id="A0A7C1BGK5"/>
<sequence>IIQGYSNKQHEGFLGHAYLGSWVNIGADTNNSDLKNTYGPIKVNFFGQEINTGMIFLGLIMGDHSKSGINTMFNTGTIVGFSANVFGGDFPPKFIPSFGWGGASGISEYDLEKALEVAKRVMQRRNVKLTPAYEELFRHIHEITREEREPYLSSR</sequence>
<proteinExistence type="predicted"/>
<name>A0A7C1BGK5_UNCW3</name>
<dbReference type="PANTHER" id="PTHR43584">
    <property type="entry name" value="NUCLEOTIDYL TRANSFERASE"/>
    <property type="match status" value="1"/>
</dbReference>
<accession>A0A7C1BGK5</accession>
<dbReference type="Gene3D" id="2.160.10.10">
    <property type="entry name" value="Hexapeptide repeat proteins"/>
    <property type="match status" value="1"/>
</dbReference>
<dbReference type="InterPro" id="IPR050065">
    <property type="entry name" value="GlmU-like"/>
</dbReference>
<evidence type="ECO:0000313" key="2">
    <source>
        <dbReference type="EMBL" id="HDM90688.1"/>
    </source>
</evidence>
<reference evidence="2" key="1">
    <citation type="journal article" date="2020" name="mSystems">
        <title>Genome- and Community-Level Interaction Insights into Carbon Utilization and Element Cycling Functions of Hydrothermarchaeota in Hydrothermal Sediment.</title>
        <authorList>
            <person name="Zhou Z."/>
            <person name="Liu Y."/>
            <person name="Xu W."/>
            <person name="Pan J."/>
            <person name="Luo Z.H."/>
            <person name="Li M."/>
        </authorList>
    </citation>
    <scope>NUCLEOTIDE SEQUENCE [LARGE SCALE GENOMIC DNA]</scope>
    <source>
        <strain evidence="2">HyVt-237</strain>
    </source>
</reference>
<evidence type="ECO:0000256" key="1">
    <source>
        <dbReference type="ARBA" id="ARBA00022679"/>
    </source>
</evidence>
<dbReference type="EMBL" id="DRBW01000212">
    <property type="protein sequence ID" value="HDM90688.1"/>
    <property type="molecule type" value="Genomic_DNA"/>
</dbReference>
<feature type="non-terminal residue" evidence="2">
    <location>
        <position position="1"/>
    </location>
</feature>
<organism evidence="2">
    <name type="scientific">candidate division WOR-3 bacterium</name>
    <dbReference type="NCBI Taxonomy" id="2052148"/>
    <lineage>
        <taxon>Bacteria</taxon>
        <taxon>Bacteria division WOR-3</taxon>
    </lineage>
</organism>
<gene>
    <name evidence="2" type="ORF">ENG67_05755</name>
</gene>
<keyword evidence="1" id="KW-0808">Transferase</keyword>
<dbReference type="PANTHER" id="PTHR43584:SF9">
    <property type="entry name" value="TRANSFERASE HEXAPEPTIDE REPEAT CONTAINING PROTEIN"/>
    <property type="match status" value="1"/>
</dbReference>
<dbReference type="Proteomes" id="UP000885931">
    <property type="component" value="Unassembled WGS sequence"/>
</dbReference>
<comment type="caution">
    <text evidence="2">The sequence shown here is derived from an EMBL/GenBank/DDBJ whole genome shotgun (WGS) entry which is preliminary data.</text>
</comment>
<dbReference type="NCBIfam" id="TIGR03991">
    <property type="entry name" value="alt_bact_glmU"/>
    <property type="match status" value="1"/>
</dbReference>
<dbReference type="GO" id="GO:0016779">
    <property type="term" value="F:nucleotidyltransferase activity"/>
    <property type="evidence" value="ECO:0007669"/>
    <property type="project" value="UniProtKB-ARBA"/>
</dbReference>